<dbReference type="Proteomes" id="UP000683310">
    <property type="component" value="Chromosome"/>
</dbReference>
<organism evidence="2 3">
    <name type="scientific">Nocardia tengchongensis</name>
    <dbReference type="NCBI Taxonomy" id="2055889"/>
    <lineage>
        <taxon>Bacteria</taxon>
        <taxon>Bacillati</taxon>
        <taxon>Actinomycetota</taxon>
        <taxon>Actinomycetes</taxon>
        <taxon>Mycobacteriales</taxon>
        <taxon>Nocardiaceae</taxon>
        <taxon>Nocardia</taxon>
    </lineage>
</organism>
<dbReference type="EMBL" id="CP074371">
    <property type="protein sequence ID" value="QVI22853.1"/>
    <property type="molecule type" value="Genomic_DNA"/>
</dbReference>
<protein>
    <recommendedName>
        <fullName evidence="4">PH domain-containing protein</fullName>
    </recommendedName>
</protein>
<gene>
    <name evidence="2" type="ORF">KHQ06_07715</name>
</gene>
<feature type="transmembrane region" description="Helical" evidence="1">
    <location>
        <begin position="244"/>
        <end position="264"/>
    </location>
</feature>
<keyword evidence="3" id="KW-1185">Reference proteome</keyword>
<evidence type="ECO:0000256" key="1">
    <source>
        <dbReference type="SAM" id="Phobius"/>
    </source>
</evidence>
<name>A0ABX8CUL7_9NOCA</name>
<keyword evidence="1" id="KW-0472">Membrane</keyword>
<feature type="transmembrane region" description="Helical" evidence="1">
    <location>
        <begin position="221"/>
        <end position="238"/>
    </location>
</feature>
<keyword evidence="1" id="KW-0812">Transmembrane</keyword>
<evidence type="ECO:0008006" key="4">
    <source>
        <dbReference type="Google" id="ProtNLM"/>
    </source>
</evidence>
<reference evidence="2 3" key="1">
    <citation type="submission" date="2021-04" db="EMBL/GenBank/DDBJ databases">
        <title>Nocardia tengchongensis.</title>
        <authorList>
            <person name="Zhuang k."/>
            <person name="Ran Y."/>
            <person name="Li W."/>
        </authorList>
    </citation>
    <scope>NUCLEOTIDE SEQUENCE [LARGE SCALE GENOMIC DNA]</scope>
    <source>
        <strain evidence="2 3">CFH S0057</strain>
    </source>
</reference>
<feature type="transmembrane region" description="Helical" evidence="1">
    <location>
        <begin position="58"/>
        <end position="80"/>
    </location>
</feature>
<keyword evidence="1" id="KW-1133">Transmembrane helix</keyword>
<sequence>MFAPLPPMPALPDPHAVFITHEDTPRALTEATLDWVPRHSHRRRRNALRWLITAGVLYSLWSLSGLLIGLAACAALVGVYRRRWNSDPARTFAMFCSVAAPGTVMATRFGPDAFDIQLGADSHRRIRYASIRDLAVTTEAVTFREGWHYHTYPRELFPDNTLELLAAPAPGTAPAAAAASGLPSLPPIPSLAEPTTVYFVEPGTTSRLVRVPARRYRVRRAIVFTVLAAIYLVALYLIRGGAAVPPAAAGILVLATGFSIAYVIDRNKRERLLAQRFPPGTAFAARFGPDTADLHVGNLRTRIQYEWIKNIVVEDGVVELAGIDGGVYPRELFPDSVIAYIHALNAEVAASR</sequence>
<accession>A0ABX8CUL7</accession>
<evidence type="ECO:0000313" key="3">
    <source>
        <dbReference type="Proteomes" id="UP000683310"/>
    </source>
</evidence>
<proteinExistence type="predicted"/>
<evidence type="ECO:0000313" key="2">
    <source>
        <dbReference type="EMBL" id="QVI22853.1"/>
    </source>
</evidence>